<name>A0A4P8NHD8_9CAUD</name>
<gene>
    <name evidence="1" type="ORF">Barba19A_gp036</name>
</gene>
<protein>
    <submittedName>
        <fullName evidence="1">Uncharacterized protein</fullName>
    </submittedName>
</protein>
<reference evidence="1 2" key="1">
    <citation type="submission" date="2019-03" db="EMBL/GenBank/DDBJ databases">
        <title>Genomic and seasonal variations among aquatic phages infecting the Baltic Sea Gammaproteobacteria Rheinheimera sp. bal341.</title>
        <authorList>
            <person name="Nilsson E."/>
            <person name="Li K."/>
            <person name="Fridlund J."/>
            <person name="Sulcius S."/>
            <person name="Bunse C."/>
            <person name="Karlsson C.M.G."/>
            <person name="Lindh M."/>
            <person name="Lundin D."/>
            <person name="Pinhassi J."/>
            <person name="Holmfeldt K."/>
        </authorList>
    </citation>
    <scope>NUCLEOTIDE SEQUENCE [LARGE SCALE GENOMIC DNA]</scope>
</reference>
<accession>A0A4P8NHD8</accession>
<evidence type="ECO:0000313" key="1">
    <source>
        <dbReference type="EMBL" id="QCQ61876.1"/>
    </source>
</evidence>
<keyword evidence="2" id="KW-1185">Reference proteome</keyword>
<evidence type="ECO:0000313" key="2">
    <source>
        <dbReference type="Proteomes" id="UP000304203"/>
    </source>
</evidence>
<sequence length="83" mass="9463">MSSDIRWVGFSSLDNQGKTRYFTKDGSPYIGLPPTLNDLLETANEVLMSNPEDFEFYSHGRRTANLTKLAEFIDYLKVKGILK</sequence>
<proteinExistence type="predicted"/>
<dbReference type="EMBL" id="MK719730">
    <property type="protein sequence ID" value="QCQ61876.1"/>
    <property type="molecule type" value="Genomic_DNA"/>
</dbReference>
<dbReference type="Proteomes" id="UP000304203">
    <property type="component" value="Segment"/>
</dbReference>
<organism evidence="1 2">
    <name type="scientific">Rheinheimera phage vB_RspM_Barba19A</name>
    <dbReference type="NCBI Taxonomy" id="2565658"/>
    <lineage>
        <taxon>Viruses</taxon>
        <taxon>Duplodnaviria</taxon>
        <taxon>Heunggongvirae</taxon>
        <taxon>Uroviricota</taxon>
        <taxon>Caudoviricetes</taxon>
        <taxon>Barbavirus</taxon>
        <taxon>Barbavirus barba19A</taxon>
    </lineage>
</organism>